<dbReference type="AlphaFoldDB" id="A0A9P3GLC6"/>
<dbReference type="OrthoDB" id="3218112at2759"/>
<dbReference type="EMBL" id="BPQB01000065">
    <property type="protein sequence ID" value="GJE96871.1"/>
    <property type="molecule type" value="Genomic_DNA"/>
</dbReference>
<comment type="caution">
    <text evidence="1">The sequence shown here is derived from an EMBL/GenBank/DDBJ whole genome shotgun (WGS) entry which is preliminary data.</text>
</comment>
<evidence type="ECO:0008006" key="3">
    <source>
        <dbReference type="Google" id="ProtNLM"/>
    </source>
</evidence>
<sequence>MAQAQTETKHTTLYFEDGDLELSAEAADGSRYLFRVYRAQLGRVSPVFRDMFAMGGARNESVRMYDPAEDLADFLESVYMPSSLTRRLKRTTPARTALELAGLCRAATKYGVEDIVAVVVEHIADQWPKTLAEWDASYPVWTSSRASAETVENVPEPVSAIRFAREFDLPSILPAAYYFLSVQSTNVDSPSPPPAVLPVARWDLVDLDILLCLMRGRDRVRRAALPALKASWYDDYENGCKDSEAKNAHVAALLRGDDAAALHEQYDHLEILRRFASKDFQPRNLCSSCRNADTIATEAKRAAIWQSLPELFE</sequence>
<proteinExistence type="predicted"/>
<protein>
    <recommendedName>
        <fullName evidence="3">BTB domain-containing protein</fullName>
    </recommendedName>
</protein>
<evidence type="ECO:0000313" key="1">
    <source>
        <dbReference type="EMBL" id="GJE96871.1"/>
    </source>
</evidence>
<dbReference type="Proteomes" id="UP000703269">
    <property type="component" value="Unassembled WGS sequence"/>
</dbReference>
<dbReference type="InterPro" id="IPR011333">
    <property type="entry name" value="SKP1/BTB/POZ_sf"/>
</dbReference>
<accession>A0A9P3GLC6</accession>
<dbReference type="Gene3D" id="3.30.710.10">
    <property type="entry name" value="Potassium Channel Kv1.1, Chain A"/>
    <property type="match status" value="1"/>
</dbReference>
<keyword evidence="2" id="KW-1185">Reference proteome</keyword>
<name>A0A9P3GLC6_9APHY</name>
<gene>
    <name evidence="1" type="ORF">PsYK624_130780</name>
</gene>
<evidence type="ECO:0000313" key="2">
    <source>
        <dbReference type="Proteomes" id="UP000703269"/>
    </source>
</evidence>
<organism evidence="1 2">
    <name type="scientific">Phanerochaete sordida</name>
    <dbReference type="NCBI Taxonomy" id="48140"/>
    <lineage>
        <taxon>Eukaryota</taxon>
        <taxon>Fungi</taxon>
        <taxon>Dikarya</taxon>
        <taxon>Basidiomycota</taxon>
        <taxon>Agaricomycotina</taxon>
        <taxon>Agaricomycetes</taxon>
        <taxon>Polyporales</taxon>
        <taxon>Phanerochaetaceae</taxon>
        <taxon>Phanerochaete</taxon>
    </lineage>
</organism>
<reference evidence="1 2" key="1">
    <citation type="submission" date="2021-08" db="EMBL/GenBank/DDBJ databases">
        <title>Draft Genome Sequence of Phanerochaete sordida strain YK-624.</title>
        <authorList>
            <person name="Mori T."/>
            <person name="Dohra H."/>
            <person name="Suzuki T."/>
            <person name="Kawagishi H."/>
            <person name="Hirai H."/>
        </authorList>
    </citation>
    <scope>NUCLEOTIDE SEQUENCE [LARGE SCALE GENOMIC DNA]</scope>
    <source>
        <strain evidence="1 2">YK-624</strain>
    </source>
</reference>